<dbReference type="InParanoid" id="A0A024GCI3"/>
<gene>
    <name evidence="1" type="ORF">BN9_052750</name>
</gene>
<name>A0A024GCI3_9STRA</name>
<proteinExistence type="predicted"/>
<comment type="caution">
    <text evidence="1">The sequence shown here is derived from an EMBL/GenBank/DDBJ whole genome shotgun (WGS) entry which is preliminary data.</text>
</comment>
<keyword evidence="2" id="KW-1185">Reference proteome</keyword>
<organism evidence="1 2">
    <name type="scientific">Albugo candida</name>
    <dbReference type="NCBI Taxonomy" id="65357"/>
    <lineage>
        <taxon>Eukaryota</taxon>
        <taxon>Sar</taxon>
        <taxon>Stramenopiles</taxon>
        <taxon>Oomycota</taxon>
        <taxon>Peronosporomycetes</taxon>
        <taxon>Albuginales</taxon>
        <taxon>Albuginaceae</taxon>
        <taxon>Albugo</taxon>
    </lineage>
</organism>
<dbReference type="AlphaFoldDB" id="A0A024GCI3"/>
<evidence type="ECO:0000313" key="2">
    <source>
        <dbReference type="Proteomes" id="UP000053237"/>
    </source>
</evidence>
<reference evidence="1 2" key="1">
    <citation type="submission" date="2012-05" db="EMBL/GenBank/DDBJ databases">
        <title>Recombination and specialization in a pathogen metapopulation.</title>
        <authorList>
            <person name="Gardiner A."/>
            <person name="Kemen E."/>
            <person name="Schultz-Larsen T."/>
            <person name="MacLean D."/>
            <person name="Van Oosterhout C."/>
            <person name="Jones J.D.G."/>
        </authorList>
    </citation>
    <scope>NUCLEOTIDE SEQUENCE [LARGE SCALE GENOMIC DNA]</scope>
    <source>
        <strain evidence="1 2">Ac Nc2</strain>
    </source>
</reference>
<evidence type="ECO:0000313" key="1">
    <source>
        <dbReference type="EMBL" id="CCI44466.1"/>
    </source>
</evidence>
<sequence>MPYFTLLTARSAFCEISRRYIKIGFQLSMLCSRQSSRCALLQLSYSFISSMHSNVHTEWISQKALIVPHCSISWLALRIGDEHRSDILSDGLHLWHLMGTEWRANCIDRLPAIHYLNNLPDHMSKRRRRTCQNHEHRIVTMTWPLELGDSCRSMAFKSRY</sequence>
<dbReference type="Proteomes" id="UP000053237">
    <property type="component" value="Unassembled WGS sequence"/>
</dbReference>
<protein>
    <submittedName>
        <fullName evidence="1">Uncharacterized protein</fullName>
    </submittedName>
</protein>
<accession>A0A024GCI3</accession>
<dbReference type="EMBL" id="CAIX01000071">
    <property type="protein sequence ID" value="CCI44466.1"/>
    <property type="molecule type" value="Genomic_DNA"/>
</dbReference>